<feature type="signal peptide" evidence="11">
    <location>
        <begin position="1"/>
        <end position="27"/>
    </location>
</feature>
<keyword evidence="6" id="KW-0143">Chaperone</keyword>
<dbReference type="PANTHER" id="PTHR47861">
    <property type="entry name" value="FKBP-TYPE PEPTIDYL-PROLYL CIS-TRANS ISOMERASE SLYD"/>
    <property type="match status" value="1"/>
</dbReference>
<evidence type="ECO:0000256" key="9">
    <source>
        <dbReference type="PROSITE-ProRule" id="PRU00277"/>
    </source>
</evidence>
<dbReference type="EC" id="5.2.1.8" evidence="10"/>
<evidence type="ECO:0000256" key="5">
    <source>
        <dbReference type="ARBA" id="ARBA00023110"/>
    </source>
</evidence>
<dbReference type="GO" id="GO:0005737">
    <property type="term" value="C:cytoplasm"/>
    <property type="evidence" value="ECO:0007669"/>
    <property type="project" value="UniProtKB-SubCell"/>
</dbReference>
<comment type="function">
    <text evidence="8">Also involved in hydrogenase metallocenter assembly, probably by participating in the nickel insertion step. This function in hydrogenase biosynthesis requires chaperone activity and the presence of the metal-binding domain, but not PPIase activity.</text>
</comment>
<name>A0A564ZL05_9BACT</name>
<evidence type="ECO:0000256" key="7">
    <source>
        <dbReference type="ARBA" id="ARBA00023235"/>
    </source>
</evidence>
<dbReference type="EMBL" id="CABIKM010000033">
    <property type="protein sequence ID" value="VUZ85786.1"/>
    <property type="molecule type" value="Genomic_DNA"/>
</dbReference>
<evidence type="ECO:0000256" key="2">
    <source>
        <dbReference type="ARBA" id="ARBA00004496"/>
    </source>
</evidence>
<comment type="catalytic activity">
    <reaction evidence="1 9 10">
        <text>[protein]-peptidylproline (omega=180) = [protein]-peptidylproline (omega=0)</text>
        <dbReference type="Rhea" id="RHEA:16237"/>
        <dbReference type="Rhea" id="RHEA-COMP:10747"/>
        <dbReference type="Rhea" id="RHEA-COMP:10748"/>
        <dbReference type="ChEBI" id="CHEBI:83833"/>
        <dbReference type="ChEBI" id="CHEBI:83834"/>
        <dbReference type="EC" id="5.2.1.8"/>
    </reaction>
</comment>
<accession>A0A564ZL05</accession>
<evidence type="ECO:0000256" key="11">
    <source>
        <dbReference type="SAM" id="SignalP"/>
    </source>
</evidence>
<evidence type="ECO:0000256" key="4">
    <source>
        <dbReference type="ARBA" id="ARBA00022490"/>
    </source>
</evidence>
<dbReference type="Gene3D" id="3.10.50.40">
    <property type="match status" value="1"/>
</dbReference>
<evidence type="ECO:0000313" key="14">
    <source>
        <dbReference type="Proteomes" id="UP000334340"/>
    </source>
</evidence>
<comment type="similarity">
    <text evidence="3 10">Belongs to the FKBP-type PPIase family.</text>
</comment>
<evidence type="ECO:0000256" key="10">
    <source>
        <dbReference type="RuleBase" id="RU003915"/>
    </source>
</evidence>
<dbReference type="InterPro" id="IPR046357">
    <property type="entry name" value="PPIase_dom_sf"/>
</dbReference>
<dbReference type="InterPro" id="IPR001179">
    <property type="entry name" value="PPIase_FKBP_dom"/>
</dbReference>
<dbReference type="AlphaFoldDB" id="A0A564ZL05"/>
<dbReference type="Pfam" id="PF00254">
    <property type="entry name" value="FKBP_C"/>
    <property type="match status" value="1"/>
</dbReference>
<proteinExistence type="inferred from homology"/>
<protein>
    <recommendedName>
        <fullName evidence="10">Peptidyl-prolyl cis-trans isomerase</fullName>
        <ecNumber evidence="10">5.2.1.8</ecNumber>
    </recommendedName>
</protein>
<organism evidence="13 14">
    <name type="scientific">Candidatus Methylomirabilis lanthanidiphila</name>
    <dbReference type="NCBI Taxonomy" id="2211376"/>
    <lineage>
        <taxon>Bacteria</taxon>
        <taxon>Candidatus Methylomirabilota</taxon>
        <taxon>Candidatus Methylomirabilia</taxon>
        <taxon>Candidatus Methylomirabilales</taxon>
        <taxon>Candidatus Methylomirabilaceae</taxon>
        <taxon>Candidatus Methylomirabilis</taxon>
    </lineage>
</organism>
<feature type="domain" description="PPIase FKBP-type" evidence="12">
    <location>
        <begin position="47"/>
        <end position="132"/>
    </location>
</feature>
<sequence>MKKTRYALFLAAGSVMMLALTAGLAPAETQTATQTKVEPGNAGIQNGSTVQLEYRLSDEKGTVLDTNEGGDPLVYIHGEGQIIPGLEKALGGLRVGDTKHVVVSVDEAYGPIRPEAFVEVPKERIPEKSQTVGAHLMAQGQNGQTRHAFVKEIKEKTVVLDTNHPLAGKALTFDVKVVGIEPAQSK</sequence>
<keyword evidence="4" id="KW-0963">Cytoplasm</keyword>
<feature type="chain" id="PRO_5021839699" description="Peptidyl-prolyl cis-trans isomerase" evidence="11">
    <location>
        <begin position="28"/>
        <end position="186"/>
    </location>
</feature>
<evidence type="ECO:0000256" key="8">
    <source>
        <dbReference type="ARBA" id="ARBA00037071"/>
    </source>
</evidence>
<evidence type="ECO:0000259" key="12">
    <source>
        <dbReference type="PROSITE" id="PS50059"/>
    </source>
</evidence>
<keyword evidence="11" id="KW-0732">Signal</keyword>
<comment type="subcellular location">
    <subcellularLocation>
        <location evidence="2">Cytoplasm</location>
    </subcellularLocation>
</comment>
<keyword evidence="7 9" id="KW-0413">Isomerase</keyword>
<dbReference type="GO" id="GO:0042026">
    <property type="term" value="P:protein refolding"/>
    <property type="evidence" value="ECO:0007669"/>
    <property type="project" value="UniProtKB-ARBA"/>
</dbReference>
<evidence type="ECO:0000256" key="6">
    <source>
        <dbReference type="ARBA" id="ARBA00023186"/>
    </source>
</evidence>
<dbReference type="SUPFAM" id="SSF54534">
    <property type="entry name" value="FKBP-like"/>
    <property type="match status" value="1"/>
</dbReference>
<keyword evidence="14" id="KW-1185">Reference proteome</keyword>
<dbReference type="PROSITE" id="PS50059">
    <property type="entry name" value="FKBP_PPIASE"/>
    <property type="match status" value="1"/>
</dbReference>
<dbReference type="PANTHER" id="PTHR47861:SF3">
    <property type="entry name" value="FKBP-TYPE PEPTIDYL-PROLYL CIS-TRANS ISOMERASE SLYD"/>
    <property type="match status" value="1"/>
</dbReference>
<reference evidence="13 14" key="1">
    <citation type="submission" date="2019-07" db="EMBL/GenBank/DDBJ databases">
        <authorList>
            <person name="Cremers G."/>
        </authorList>
    </citation>
    <scope>NUCLEOTIDE SEQUENCE [LARGE SCALE GENOMIC DNA]</scope>
</reference>
<dbReference type="Proteomes" id="UP000334340">
    <property type="component" value="Unassembled WGS sequence"/>
</dbReference>
<dbReference type="GO" id="GO:0003755">
    <property type="term" value="F:peptidyl-prolyl cis-trans isomerase activity"/>
    <property type="evidence" value="ECO:0007669"/>
    <property type="project" value="UniProtKB-UniRule"/>
</dbReference>
<evidence type="ECO:0000256" key="1">
    <source>
        <dbReference type="ARBA" id="ARBA00000971"/>
    </source>
</evidence>
<keyword evidence="5 9" id="KW-0697">Rotamase</keyword>
<evidence type="ECO:0000313" key="13">
    <source>
        <dbReference type="EMBL" id="VUZ85786.1"/>
    </source>
</evidence>
<evidence type="ECO:0000256" key="3">
    <source>
        <dbReference type="ARBA" id="ARBA00006577"/>
    </source>
</evidence>
<gene>
    <name evidence="13" type="primary">slyD</name>
    <name evidence="13" type="ORF">MELA_02171</name>
</gene>